<protein>
    <submittedName>
        <fullName evidence="2">Spore protein alpha/beta</fullName>
    </submittedName>
</protein>
<evidence type="ECO:0000313" key="2">
    <source>
        <dbReference type="EMBL" id="OTA40807.1"/>
    </source>
</evidence>
<dbReference type="Proteomes" id="UP000194267">
    <property type="component" value="Unassembled WGS sequence"/>
</dbReference>
<comment type="function">
    <text evidence="1">SASP are bound to spore DNA. They are double-stranded DNA-binding proteins that cause DNA to change to an a-like conformation. They protect the DNA backbone from chemical and enzymatic cleavage and are thus involved in dormant spore's high resistance to UV light.</text>
</comment>
<reference evidence="3" key="1">
    <citation type="submission" date="2016-04" db="EMBL/GenBank/DDBJ databases">
        <authorList>
            <person name="Antunes L.P."/>
            <person name="Martins L.F."/>
            <person name="Pereira R.V."/>
            <person name="Thomas A.M."/>
            <person name="Barbosa D."/>
            <person name="Nascimento L."/>
            <person name="Silva G.M."/>
            <person name="Condomitti G.W."/>
            <person name="Digiampietri L.A."/>
            <person name="Lombardi K.C."/>
            <person name="Ramos P.L."/>
            <person name="Quaggio R.B."/>
            <person name="Oliveira J.C."/>
            <person name="Pascon R.C."/>
            <person name="Cruz J.B."/>
            <person name="Silva A.M."/>
            <person name="Setubal J.C."/>
        </authorList>
    </citation>
    <scope>NUCLEOTIDE SEQUENCE [LARGE SCALE GENOMIC DNA]</scope>
</reference>
<dbReference type="Gene3D" id="6.10.10.80">
    <property type="entry name" value="Small, acid-soluble spore protein, alpha/beta type-like"/>
    <property type="match status" value="1"/>
</dbReference>
<name>A0A1Y2T564_SYMTR</name>
<gene>
    <name evidence="2" type="ORF">A6D92_13040</name>
</gene>
<dbReference type="GO" id="GO:0003690">
    <property type="term" value="F:double-stranded DNA binding"/>
    <property type="evidence" value="ECO:0007669"/>
    <property type="project" value="InterPro"/>
</dbReference>
<dbReference type="GO" id="GO:0006265">
    <property type="term" value="P:DNA topological change"/>
    <property type="evidence" value="ECO:0007669"/>
    <property type="project" value="InterPro"/>
</dbReference>
<evidence type="ECO:0000313" key="3">
    <source>
        <dbReference type="Proteomes" id="UP000194267"/>
    </source>
</evidence>
<dbReference type="AlphaFoldDB" id="A0A1Y2T564"/>
<accession>A0A1Y2T564</accession>
<proteinExistence type="predicted"/>
<dbReference type="InterPro" id="IPR038300">
    <property type="entry name" value="SASP_sf_alpha/beta"/>
</dbReference>
<dbReference type="Pfam" id="PF00269">
    <property type="entry name" value="SASP"/>
    <property type="match status" value="1"/>
</dbReference>
<dbReference type="InterPro" id="IPR001448">
    <property type="entry name" value="SASP_alpha/beta-type"/>
</dbReference>
<evidence type="ECO:0000256" key="1">
    <source>
        <dbReference type="ARBA" id="ARBA00003863"/>
    </source>
</evidence>
<dbReference type="EMBL" id="LWLV01001155">
    <property type="protein sequence ID" value="OTA40807.1"/>
    <property type="molecule type" value="Genomic_DNA"/>
</dbReference>
<sequence>MDRLKWEVAEQAGLTEQIVQHGWPQMSSRACGHIGGRIGGRMVKVMLKYAEQALAEGSATLK</sequence>
<comment type="caution">
    <text evidence="2">The sequence shown here is derived from an EMBL/GenBank/DDBJ whole genome shotgun (WGS) entry which is preliminary data.</text>
</comment>
<organism evidence="2 3">
    <name type="scientific">Symbiobacterium thermophilum</name>
    <dbReference type="NCBI Taxonomy" id="2734"/>
    <lineage>
        <taxon>Bacteria</taxon>
        <taxon>Bacillati</taxon>
        <taxon>Bacillota</taxon>
        <taxon>Clostridia</taxon>
        <taxon>Eubacteriales</taxon>
        <taxon>Symbiobacteriaceae</taxon>
        <taxon>Symbiobacterium</taxon>
    </lineage>
</organism>